<evidence type="ECO:0000313" key="2">
    <source>
        <dbReference type="Proteomes" id="UP000198775"/>
    </source>
</evidence>
<keyword evidence="2" id="KW-1185">Reference proteome</keyword>
<organism evidence="1 2">
    <name type="scientific">Halorientalis persicus</name>
    <dbReference type="NCBI Taxonomy" id="1367881"/>
    <lineage>
        <taxon>Archaea</taxon>
        <taxon>Methanobacteriati</taxon>
        <taxon>Methanobacteriota</taxon>
        <taxon>Stenosarchaea group</taxon>
        <taxon>Halobacteria</taxon>
        <taxon>Halobacteriales</taxon>
        <taxon>Haloarculaceae</taxon>
        <taxon>Halorientalis</taxon>
    </lineage>
</organism>
<dbReference type="RefSeq" id="WP_092663374.1">
    <property type="nucleotide sequence ID" value="NZ_FOCX01000026.1"/>
</dbReference>
<accession>A0A1H8U9V9</accession>
<sequence>MSINQSPENHEVVFVYNDRTGEYRSLGSGWDSFEAAIDHADAEGYIDTEQGEFRVGVEVGGA</sequence>
<protein>
    <submittedName>
        <fullName evidence="1">Uncharacterized protein</fullName>
    </submittedName>
</protein>
<dbReference type="EMBL" id="FOCX01000026">
    <property type="protein sequence ID" value="SEP00020.1"/>
    <property type="molecule type" value="Genomic_DNA"/>
</dbReference>
<reference evidence="2" key="1">
    <citation type="submission" date="2016-10" db="EMBL/GenBank/DDBJ databases">
        <authorList>
            <person name="Varghese N."/>
            <person name="Submissions S."/>
        </authorList>
    </citation>
    <scope>NUCLEOTIDE SEQUENCE [LARGE SCALE GENOMIC DNA]</scope>
    <source>
        <strain evidence="2">IBRC-M 10043</strain>
    </source>
</reference>
<dbReference type="Proteomes" id="UP000198775">
    <property type="component" value="Unassembled WGS sequence"/>
</dbReference>
<gene>
    <name evidence="1" type="ORF">SAMN05216388_102644</name>
</gene>
<evidence type="ECO:0000313" key="1">
    <source>
        <dbReference type="EMBL" id="SEP00020.1"/>
    </source>
</evidence>
<name>A0A1H8U9V9_9EURY</name>
<proteinExistence type="predicted"/>
<dbReference type="AlphaFoldDB" id="A0A1H8U9V9"/>